<dbReference type="InterPro" id="IPR036378">
    <property type="entry name" value="FAS1_dom_sf"/>
</dbReference>
<evidence type="ECO:0000256" key="2">
    <source>
        <dbReference type="ARBA" id="ARBA00007843"/>
    </source>
</evidence>
<dbReference type="Pfam" id="PF02469">
    <property type="entry name" value="Fasciclin"/>
    <property type="match status" value="1"/>
</dbReference>
<feature type="signal peptide" evidence="11">
    <location>
        <begin position="1"/>
        <end position="30"/>
    </location>
</feature>
<keyword evidence="6" id="KW-0654">Proteoglycan</keyword>
<evidence type="ECO:0000259" key="12">
    <source>
        <dbReference type="PROSITE" id="PS50213"/>
    </source>
</evidence>
<evidence type="ECO:0000256" key="11">
    <source>
        <dbReference type="SAM" id="SignalP"/>
    </source>
</evidence>
<evidence type="ECO:0000256" key="4">
    <source>
        <dbReference type="ARBA" id="ARBA00022622"/>
    </source>
</evidence>
<comment type="caution">
    <text evidence="13">The sequence shown here is derived from an EMBL/GenBank/DDBJ whole genome shotgun (WGS) entry which is preliminary data.</text>
</comment>
<reference evidence="13" key="2">
    <citation type="journal article" date="2022" name="Hortic Res">
        <title>The genome of Dioscorea zingiberensis sheds light on the biosynthesis, origin and evolution of the medicinally important diosgenin saponins.</title>
        <authorList>
            <person name="Li Y."/>
            <person name="Tan C."/>
            <person name="Li Z."/>
            <person name="Guo J."/>
            <person name="Li S."/>
            <person name="Chen X."/>
            <person name="Wang C."/>
            <person name="Dai X."/>
            <person name="Yang H."/>
            <person name="Song W."/>
            <person name="Hou L."/>
            <person name="Xu J."/>
            <person name="Tong Z."/>
            <person name="Xu A."/>
            <person name="Yuan X."/>
            <person name="Wang W."/>
            <person name="Yang Q."/>
            <person name="Chen L."/>
            <person name="Sun Z."/>
            <person name="Wang K."/>
            <person name="Pan B."/>
            <person name="Chen J."/>
            <person name="Bao Y."/>
            <person name="Liu F."/>
            <person name="Qi X."/>
            <person name="Gang D.R."/>
            <person name="Wen J."/>
            <person name="Li J."/>
        </authorList>
    </citation>
    <scope>NUCLEOTIDE SEQUENCE</scope>
    <source>
        <strain evidence="13">Dzin_1.0</strain>
    </source>
</reference>
<dbReference type="EMBL" id="JAGGNH010000006">
    <property type="protein sequence ID" value="KAJ0970136.1"/>
    <property type="molecule type" value="Genomic_DNA"/>
</dbReference>
<dbReference type="AlphaFoldDB" id="A0A9D5CBM7"/>
<evidence type="ECO:0000256" key="9">
    <source>
        <dbReference type="ARBA" id="ARBA00024686"/>
    </source>
</evidence>
<sequence>MEFSPFSLPYLAISLVTLLILTTPKLLTEAKTSPVAPGPTPAPLNLTAILEKGNQYTTFMRLLKVTQVGQQVQSQLNNSYDGLTIFAPTDNAFNNLKAGTLNGLDAQEQVSLILYHVLPRYYSFVTFETASNPVRTQASGSNGVYSVNVTSSTNQVNVSTGIDETPVQTVLYSDFPLAVYSVDKVLLPYDLFGPKPPAAAPEPADEAPKKPTKKSPTADSSPAEAVTSPSAASPNGRTVGWSFAVGLGLFGLFCMGSRL</sequence>
<evidence type="ECO:0000256" key="5">
    <source>
        <dbReference type="ARBA" id="ARBA00022729"/>
    </source>
</evidence>
<evidence type="ECO:0000256" key="8">
    <source>
        <dbReference type="ARBA" id="ARBA00023180"/>
    </source>
</evidence>
<dbReference type="FunFam" id="2.30.180.10:FF:000006">
    <property type="entry name" value="Fasciclin-like arabinogalactan protein 11"/>
    <property type="match status" value="1"/>
</dbReference>
<dbReference type="PROSITE" id="PS50213">
    <property type="entry name" value="FAS1"/>
    <property type="match status" value="1"/>
</dbReference>
<dbReference type="GO" id="GO:0098552">
    <property type="term" value="C:side of membrane"/>
    <property type="evidence" value="ECO:0007669"/>
    <property type="project" value="UniProtKB-KW"/>
</dbReference>
<keyword evidence="4" id="KW-0336">GPI-anchor</keyword>
<evidence type="ECO:0000313" key="14">
    <source>
        <dbReference type="Proteomes" id="UP001085076"/>
    </source>
</evidence>
<comment type="subcellular location">
    <subcellularLocation>
        <location evidence="1">Cell membrane</location>
        <topology evidence="1">Lipid-anchor</topology>
        <topology evidence="1">GPI-anchor</topology>
    </subcellularLocation>
</comment>
<accession>A0A9D5CBM7</accession>
<dbReference type="InterPro" id="IPR000782">
    <property type="entry name" value="FAS1_domain"/>
</dbReference>
<dbReference type="SUPFAM" id="SSF82153">
    <property type="entry name" value="FAS1 domain"/>
    <property type="match status" value="1"/>
</dbReference>
<gene>
    <name evidence="13" type="ORF">J5N97_023013</name>
</gene>
<keyword evidence="7" id="KW-0472">Membrane</keyword>
<feature type="domain" description="FAS1" evidence="12">
    <location>
        <begin position="43"/>
        <end position="186"/>
    </location>
</feature>
<comment type="function">
    <text evidence="9">May be a cell surface adhesion protein.</text>
</comment>
<keyword evidence="14" id="KW-1185">Reference proteome</keyword>
<keyword evidence="8" id="KW-0325">Glycoprotein</keyword>
<evidence type="ECO:0000256" key="3">
    <source>
        <dbReference type="ARBA" id="ARBA00022475"/>
    </source>
</evidence>
<dbReference type="PANTHER" id="PTHR32077">
    <property type="entry name" value="FASCICLIN-LIKE ARABINOGALACTAN PROTEIN"/>
    <property type="match status" value="1"/>
</dbReference>
<dbReference type="GO" id="GO:0005886">
    <property type="term" value="C:plasma membrane"/>
    <property type="evidence" value="ECO:0007669"/>
    <property type="project" value="UniProtKB-SubCell"/>
</dbReference>
<feature type="region of interest" description="Disordered" evidence="10">
    <location>
        <begin position="197"/>
        <end position="234"/>
    </location>
</feature>
<feature type="chain" id="PRO_5038571319" description="FAS1 domain-containing protein" evidence="11">
    <location>
        <begin position="31"/>
        <end position="259"/>
    </location>
</feature>
<dbReference type="Proteomes" id="UP001085076">
    <property type="component" value="Miscellaneous, Linkage group lg06"/>
</dbReference>
<keyword evidence="3" id="KW-1003">Cell membrane</keyword>
<evidence type="ECO:0000256" key="1">
    <source>
        <dbReference type="ARBA" id="ARBA00004609"/>
    </source>
</evidence>
<proteinExistence type="inferred from homology"/>
<dbReference type="PANTHER" id="PTHR32077:SF54">
    <property type="entry name" value="FASCICLIN-LIKE ARABINOGALACTAN PROTEIN 13-RELATED"/>
    <property type="match status" value="1"/>
</dbReference>
<dbReference type="Gene3D" id="2.30.180.10">
    <property type="entry name" value="FAS1 domain"/>
    <property type="match status" value="1"/>
</dbReference>
<name>A0A9D5CBM7_9LILI</name>
<keyword evidence="4" id="KW-0449">Lipoprotein</keyword>
<evidence type="ECO:0000256" key="10">
    <source>
        <dbReference type="SAM" id="MobiDB-lite"/>
    </source>
</evidence>
<evidence type="ECO:0000313" key="13">
    <source>
        <dbReference type="EMBL" id="KAJ0970136.1"/>
    </source>
</evidence>
<dbReference type="InterPro" id="IPR045003">
    <property type="entry name" value="FLA_A"/>
</dbReference>
<dbReference type="GO" id="GO:0009834">
    <property type="term" value="P:plant-type secondary cell wall biogenesis"/>
    <property type="evidence" value="ECO:0007669"/>
    <property type="project" value="TreeGrafter"/>
</dbReference>
<dbReference type="OrthoDB" id="286301at2759"/>
<reference evidence="13" key="1">
    <citation type="submission" date="2021-03" db="EMBL/GenBank/DDBJ databases">
        <authorList>
            <person name="Li Z."/>
            <person name="Yang C."/>
        </authorList>
    </citation>
    <scope>NUCLEOTIDE SEQUENCE</scope>
    <source>
        <strain evidence="13">Dzin_1.0</strain>
        <tissue evidence="13">Leaf</tissue>
    </source>
</reference>
<protein>
    <recommendedName>
        <fullName evidence="12">FAS1 domain-containing protein</fullName>
    </recommendedName>
</protein>
<dbReference type="SMART" id="SM00554">
    <property type="entry name" value="FAS1"/>
    <property type="match status" value="1"/>
</dbReference>
<comment type="similarity">
    <text evidence="2">Belongs to the fasciclin-like AGP family.</text>
</comment>
<keyword evidence="5 11" id="KW-0732">Signal</keyword>
<evidence type="ECO:0000256" key="7">
    <source>
        <dbReference type="ARBA" id="ARBA00023136"/>
    </source>
</evidence>
<evidence type="ECO:0000256" key="6">
    <source>
        <dbReference type="ARBA" id="ARBA00022974"/>
    </source>
</evidence>
<organism evidence="13 14">
    <name type="scientific">Dioscorea zingiberensis</name>
    <dbReference type="NCBI Taxonomy" id="325984"/>
    <lineage>
        <taxon>Eukaryota</taxon>
        <taxon>Viridiplantae</taxon>
        <taxon>Streptophyta</taxon>
        <taxon>Embryophyta</taxon>
        <taxon>Tracheophyta</taxon>
        <taxon>Spermatophyta</taxon>
        <taxon>Magnoliopsida</taxon>
        <taxon>Liliopsida</taxon>
        <taxon>Dioscoreales</taxon>
        <taxon>Dioscoreaceae</taxon>
        <taxon>Dioscorea</taxon>
    </lineage>
</organism>